<dbReference type="InterPro" id="IPR001753">
    <property type="entry name" value="Enoyl-CoA_hydra/iso"/>
</dbReference>
<keyword evidence="2" id="KW-1185">Reference proteome</keyword>
<dbReference type="GO" id="GO:0003824">
    <property type="term" value="F:catalytic activity"/>
    <property type="evidence" value="ECO:0007669"/>
    <property type="project" value="UniProtKB-ARBA"/>
</dbReference>
<dbReference type="PANTHER" id="PTHR43459:SF1">
    <property type="entry name" value="EG:BACN32G11.4 PROTEIN"/>
    <property type="match status" value="1"/>
</dbReference>
<dbReference type="Pfam" id="PF00378">
    <property type="entry name" value="ECH_1"/>
    <property type="match status" value="1"/>
</dbReference>
<protein>
    <submittedName>
        <fullName evidence="1">Fatty acid oxidation complex subunit alpha</fullName>
    </submittedName>
</protein>
<proteinExistence type="predicted"/>
<organism evidence="1 2">
    <name type="scientific">Urbifossiella limnaea</name>
    <dbReference type="NCBI Taxonomy" id="2528023"/>
    <lineage>
        <taxon>Bacteria</taxon>
        <taxon>Pseudomonadati</taxon>
        <taxon>Planctomycetota</taxon>
        <taxon>Planctomycetia</taxon>
        <taxon>Gemmatales</taxon>
        <taxon>Gemmataceae</taxon>
        <taxon>Urbifossiella</taxon>
    </lineage>
</organism>
<dbReference type="SUPFAM" id="SSF52096">
    <property type="entry name" value="ClpP/crotonase"/>
    <property type="match status" value="1"/>
</dbReference>
<dbReference type="CDD" id="cd06558">
    <property type="entry name" value="crotonase-like"/>
    <property type="match status" value="1"/>
</dbReference>
<dbReference type="RefSeq" id="WP_145235102.1">
    <property type="nucleotide sequence ID" value="NZ_CP036273.1"/>
</dbReference>
<sequence length="403" mass="42614">MGHVRVTTEYGTATVWLDFPGEPVNALDRARLADLDAALAGVAANPRTDIVVLRSARAAGFCAGLGANLGLAHPTDRAAFAAFGQRVAERVASLPQTTVAFLDGPVLGAGLELALACDHRLVLSRVTTHLGFRGPTCLGGAARVRRLVGRRAADELLTTGRTLSGREAVRLGLVDHAFCERRGKIELRTFLDTLERRGWRPRRRVEQTGLADERRVFAAAEPVVVVPAVPRPMLNPLPPLPAVVGLLTGVAEAARFAAEAALRGGRVVAPDRSAVDTAIAAALARGFVTPLEAEQARARVTADGFGRADLVFTDGELPAVGRRCVVAVVSPHAYPAQRVGFARNRRTVGVCLAPRTLLPHADTDPDAVATLAEWLTAFGRGPTVLPAPRPVAVRTRRPATIPA</sequence>
<dbReference type="Gene3D" id="3.90.226.10">
    <property type="entry name" value="2-enoyl-CoA Hydratase, Chain A, domain 1"/>
    <property type="match status" value="1"/>
</dbReference>
<dbReference type="PANTHER" id="PTHR43459">
    <property type="entry name" value="ENOYL-COA HYDRATASE"/>
    <property type="match status" value="1"/>
</dbReference>
<name>A0A517XP21_9BACT</name>
<reference evidence="1 2" key="1">
    <citation type="submission" date="2019-02" db="EMBL/GenBank/DDBJ databases">
        <title>Deep-cultivation of Planctomycetes and their phenomic and genomic characterization uncovers novel biology.</title>
        <authorList>
            <person name="Wiegand S."/>
            <person name="Jogler M."/>
            <person name="Boedeker C."/>
            <person name="Pinto D."/>
            <person name="Vollmers J."/>
            <person name="Rivas-Marin E."/>
            <person name="Kohn T."/>
            <person name="Peeters S.H."/>
            <person name="Heuer A."/>
            <person name="Rast P."/>
            <person name="Oberbeckmann S."/>
            <person name="Bunk B."/>
            <person name="Jeske O."/>
            <person name="Meyerdierks A."/>
            <person name="Storesund J.E."/>
            <person name="Kallscheuer N."/>
            <person name="Luecker S."/>
            <person name="Lage O.M."/>
            <person name="Pohl T."/>
            <person name="Merkel B.J."/>
            <person name="Hornburger P."/>
            <person name="Mueller R.-W."/>
            <person name="Bruemmer F."/>
            <person name="Labrenz M."/>
            <person name="Spormann A.M."/>
            <person name="Op den Camp H."/>
            <person name="Overmann J."/>
            <person name="Amann R."/>
            <person name="Jetten M.S.M."/>
            <person name="Mascher T."/>
            <person name="Medema M.H."/>
            <person name="Devos D.P."/>
            <person name="Kaster A.-K."/>
            <person name="Ovreas L."/>
            <person name="Rohde M."/>
            <person name="Galperin M.Y."/>
            <person name="Jogler C."/>
        </authorList>
    </citation>
    <scope>NUCLEOTIDE SEQUENCE [LARGE SCALE GENOMIC DNA]</scope>
    <source>
        <strain evidence="1 2">ETA_A1</strain>
    </source>
</reference>
<dbReference type="Proteomes" id="UP000319576">
    <property type="component" value="Chromosome"/>
</dbReference>
<dbReference type="EMBL" id="CP036273">
    <property type="protein sequence ID" value="QDU19249.1"/>
    <property type="molecule type" value="Genomic_DNA"/>
</dbReference>
<accession>A0A517XP21</accession>
<gene>
    <name evidence="1" type="primary">fadJ_1</name>
    <name evidence="1" type="ORF">ETAA1_11550</name>
</gene>
<dbReference type="OrthoDB" id="7225138at2"/>
<dbReference type="KEGG" id="uli:ETAA1_11550"/>
<evidence type="ECO:0000313" key="2">
    <source>
        <dbReference type="Proteomes" id="UP000319576"/>
    </source>
</evidence>
<evidence type="ECO:0000313" key="1">
    <source>
        <dbReference type="EMBL" id="QDU19249.1"/>
    </source>
</evidence>
<dbReference type="AlphaFoldDB" id="A0A517XP21"/>
<dbReference type="InterPro" id="IPR029045">
    <property type="entry name" value="ClpP/crotonase-like_dom_sf"/>
</dbReference>